<protein>
    <recommendedName>
        <fullName evidence="10">LITAF domain-containing protein</fullName>
    </recommendedName>
</protein>
<dbReference type="PROSITE" id="PS51837">
    <property type="entry name" value="LITAF"/>
    <property type="match status" value="1"/>
</dbReference>
<dbReference type="InterPro" id="IPR006629">
    <property type="entry name" value="LITAF"/>
</dbReference>
<sequence>MDKQNKFEMTDTRYPASPPYPGDSGFQPHQASYSNPPPYTEHQIVAPPVQTTVITTSPTVVLINNMGPNPTSYYCTACNKQIVTTVKKETTVRTHLIAGILCLLGCWCCVCIPYCVDSFKKSFHYCPQCNAYLGSST</sequence>
<dbReference type="GO" id="GO:0031902">
    <property type="term" value="C:late endosome membrane"/>
    <property type="evidence" value="ECO:0007669"/>
    <property type="project" value="UniProtKB-SubCell"/>
</dbReference>
<evidence type="ECO:0000256" key="4">
    <source>
        <dbReference type="ARBA" id="ARBA00005975"/>
    </source>
</evidence>
<dbReference type="PANTHER" id="PTHR23292">
    <property type="entry name" value="LIPOPOLYSACCHARIDE-INDUCED TUMOR NECROSIS FACTOR-ALPHA FACTOR"/>
    <property type="match status" value="1"/>
</dbReference>
<keyword evidence="12" id="KW-1185">Reference proteome</keyword>
<name>A0A9P0TQ60_PIEBR</name>
<evidence type="ECO:0000256" key="6">
    <source>
        <dbReference type="ARBA" id="ARBA00022833"/>
    </source>
</evidence>
<evidence type="ECO:0000256" key="3">
    <source>
        <dbReference type="ARBA" id="ARBA00004630"/>
    </source>
</evidence>
<evidence type="ECO:0000256" key="5">
    <source>
        <dbReference type="ARBA" id="ARBA00022723"/>
    </source>
</evidence>
<evidence type="ECO:0000313" key="11">
    <source>
        <dbReference type="EMBL" id="CAH4036464.1"/>
    </source>
</evidence>
<dbReference type="SMART" id="SM00714">
    <property type="entry name" value="LITAF"/>
    <property type="match status" value="1"/>
</dbReference>
<comment type="caution">
    <text evidence="11">The sequence shown here is derived from an EMBL/GenBank/DDBJ whole genome shotgun (WGS) entry which is preliminary data.</text>
</comment>
<keyword evidence="7 9" id="KW-0472">Membrane</keyword>
<evidence type="ECO:0000256" key="2">
    <source>
        <dbReference type="ARBA" id="ARBA00004481"/>
    </source>
</evidence>
<reference evidence="11" key="1">
    <citation type="submission" date="2022-05" db="EMBL/GenBank/DDBJ databases">
        <authorList>
            <person name="Okamura Y."/>
        </authorList>
    </citation>
    <scope>NUCLEOTIDE SEQUENCE</scope>
</reference>
<evidence type="ECO:0000259" key="10">
    <source>
        <dbReference type="PROSITE" id="PS51837"/>
    </source>
</evidence>
<dbReference type="InterPro" id="IPR037519">
    <property type="entry name" value="LITAF_fam"/>
</dbReference>
<dbReference type="EMBL" id="CALOZG010000075">
    <property type="protein sequence ID" value="CAH4036464.1"/>
    <property type="molecule type" value="Genomic_DNA"/>
</dbReference>
<organism evidence="11 12">
    <name type="scientific">Pieris brassicae</name>
    <name type="common">White butterfly</name>
    <name type="synonym">Large white butterfly</name>
    <dbReference type="NCBI Taxonomy" id="7116"/>
    <lineage>
        <taxon>Eukaryota</taxon>
        <taxon>Metazoa</taxon>
        <taxon>Ecdysozoa</taxon>
        <taxon>Arthropoda</taxon>
        <taxon>Hexapoda</taxon>
        <taxon>Insecta</taxon>
        <taxon>Pterygota</taxon>
        <taxon>Neoptera</taxon>
        <taxon>Endopterygota</taxon>
        <taxon>Lepidoptera</taxon>
        <taxon>Glossata</taxon>
        <taxon>Ditrysia</taxon>
        <taxon>Papilionoidea</taxon>
        <taxon>Pieridae</taxon>
        <taxon>Pierinae</taxon>
        <taxon>Pieris</taxon>
    </lineage>
</organism>
<feature type="region of interest" description="Disordered" evidence="8">
    <location>
        <begin position="1"/>
        <end position="34"/>
    </location>
</feature>
<keyword evidence="6" id="KW-0862">Zinc</keyword>
<feature type="transmembrane region" description="Helical" evidence="9">
    <location>
        <begin position="96"/>
        <end position="116"/>
    </location>
</feature>
<feature type="compositionally biased region" description="Basic and acidic residues" evidence="8">
    <location>
        <begin position="1"/>
        <end position="11"/>
    </location>
</feature>
<keyword evidence="5" id="KW-0479">Metal-binding</keyword>
<evidence type="ECO:0000256" key="1">
    <source>
        <dbReference type="ARBA" id="ARBA00004414"/>
    </source>
</evidence>
<evidence type="ECO:0000256" key="8">
    <source>
        <dbReference type="SAM" id="MobiDB-lite"/>
    </source>
</evidence>
<dbReference type="Pfam" id="PF10601">
    <property type="entry name" value="zf-LITAF-like"/>
    <property type="match status" value="1"/>
</dbReference>
<keyword evidence="9" id="KW-1133">Transmembrane helix</keyword>
<comment type="subcellular location">
    <subcellularLocation>
        <location evidence="2">Endosome membrane</location>
        <topology evidence="2">Peripheral membrane protein</topology>
    </subcellularLocation>
    <subcellularLocation>
        <location evidence="1">Late endosome membrane</location>
    </subcellularLocation>
    <subcellularLocation>
        <location evidence="3">Lysosome membrane</location>
        <topology evidence="3">Peripheral membrane protein</topology>
        <orientation evidence="3">Cytoplasmic side</orientation>
    </subcellularLocation>
</comment>
<accession>A0A9P0TQ60</accession>
<evidence type="ECO:0000256" key="9">
    <source>
        <dbReference type="SAM" id="Phobius"/>
    </source>
</evidence>
<comment type="similarity">
    <text evidence="4">Belongs to the CDIP1/LITAF family.</text>
</comment>
<dbReference type="GO" id="GO:0008270">
    <property type="term" value="F:zinc ion binding"/>
    <property type="evidence" value="ECO:0007669"/>
    <property type="project" value="TreeGrafter"/>
</dbReference>
<dbReference type="Proteomes" id="UP001152562">
    <property type="component" value="Unassembled WGS sequence"/>
</dbReference>
<gene>
    <name evidence="11" type="ORF">PIBRA_LOCUS12256</name>
</gene>
<feature type="domain" description="LITAF" evidence="10">
    <location>
        <begin position="55"/>
        <end position="137"/>
    </location>
</feature>
<dbReference type="AlphaFoldDB" id="A0A9P0TQ60"/>
<evidence type="ECO:0000256" key="7">
    <source>
        <dbReference type="ARBA" id="ARBA00023136"/>
    </source>
</evidence>
<dbReference type="GO" id="GO:0005765">
    <property type="term" value="C:lysosomal membrane"/>
    <property type="evidence" value="ECO:0007669"/>
    <property type="project" value="UniProtKB-SubCell"/>
</dbReference>
<proteinExistence type="inferred from homology"/>
<dbReference type="PANTHER" id="PTHR23292:SF14">
    <property type="entry name" value="FI16615P1-RELATED"/>
    <property type="match status" value="1"/>
</dbReference>
<keyword evidence="9" id="KW-0812">Transmembrane</keyword>
<evidence type="ECO:0000313" key="12">
    <source>
        <dbReference type="Proteomes" id="UP001152562"/>
    </source>
</evidence>